<keyword evidence="2" id="KW-1185">Reference proteome</keyword>
<name>A7ICG8_XANP2</name>
<dbReference type="InterPro" id="IPR047324">
    <property type="entry name" value="LbH_gamma_CA-like"/>
</dbReference>
<dbReference type="SUPFAM" id="SSF51161">
    <property type="entry name" value="Trimeric LpxA-like enzymes"/>
    <property type="match status" value="1"/>
</dbReference>
<gene>
    <name evidence="1" type="ordered locus">Xaut_0453</name>
</gene>
<dbReference type="EMBL" id="CP000781">
    <property type="protein sequence ID" value="ABS65711.1"/>
    <property type="molecule type" value="Genomic_DNA"/>
</dbReference>
<dbReference type="PANTHER" id="PTHR13061:SF29">
    <property type="entry name" value="GAMMA CARBONIC ANHYDRASE-LIKE 1, MITOCHONDRIAL-RELATED"/>
    <property type="match status" value="1"/>
</dbReference>
<dbReference type="GO" id="GO:0016740">
    <property type="term" value="F:transferase activity"/>
    <property type="evidence" value="ECO:0007669"/>
    <property type="project" value="UniProtKB-KW"/>
</dbReference>
<proteinExistence type="predicted"/>
<evidence type="ECO:0000313" key="2">
    <source>
        <dbReference type="Proteomes" id="UP000002417"/>
    </source>
</evidence>
<dbReference type="PhylomeDB" id="A7ICG8"/>
<dbReference type="InterPro" id="IPR011004">
    <property type="entry name" value="Trimer_LpxA-like_sf"/>
</dbReference>
<dbReference type="AlphaFoldDB" id="A7ICG8"/>
<dbReference type="OrthoDB" id="9803036at2"/>
<reference evidence="1 2" key="1">
    <citation type="submission" date="2007-07" db="EMBL/GenBank/DDBJ databases">
        <title>Complete sequence of chromosome of Xanthobacter autotrophicus Py2.</title>
        <authorList>
            <consortium name="US DOE Joint Genome Institute"/>
            <person name="Copeland A."/>
            <person name="Lucas S."/>
            <person name="Lapidus A."/>
            <person name="Barry K."/>
            <person name="Glavina del Rio T."/>
            <person name="Hammon N."/>
            <person name="Israni S."/>
            <person name="Dalin E."/>
            <person name="Tice H."/>
            <person name="Pitluck S."/>
            <person name="Sims D."/>
            <person name="Brettin T."/>
            <person name="Bruce D."/>
            <person name="Detter J.C."/>
            <person name="Han C."/>
            <person name="Tapia R."/>
            <person name="Brainard J."/>
            <person name="Schmutz J."/>
            <person name="Larimer F."/>
            <person name="Land M."/>
            <person name="Hauser L."/>
            <person name="Kyrpides N."/>
            <person name="Kim E."/>
            <person name="Ensigns S.A."/>
            <person name="Richardson P."/>
        </authorList>
    </citation>
    <scope>NUCLEOTIDE SEQUENCE [LARGE SCALE GENOMIC DNA]</scope>
    <source>
        <strain evidence="2">ATCC BAA-1158 / Py2</strain>
    </source>
</reference>
<dbReference type="HOGENOM" id="CLU_064827_4_1_5"/>
<dbReference type="KEGG" id="xau:Xaut_0453"/>
<evidence type="ECO:0000313" key="1">
    <source>
        <dbReference type="EMBL" id="ABS65711.1"/>
    </source>
</evidence>
<sequence length="176" mass="18463">MPIYALDGVAPTLPASGHYWIAPDAVLIGNVTLKEGASIWFGSVLRGDNEPIVVGEGSNIQENCVLHTDPGFPLTLGTNVTVGHMATLHGCIVGDGSLIGMGSTVLNGANIASKCLVGSKALVTEGKVFEPFSLIVGAPAKVARQIDEATAARLVGTAEHYQRNWQRYAKGLKRID</sequence>
<dbReference type="PANTHER" id="PTHR13061">
    <property type="entry name" value="DYNACTIN SUBUNIT P25"/>
    <property type="match status" value="1"/>
</dbReference>
<dbReference type="eggNOG" id="COG0663">
    <property type="taxonomic scope" value="Bacteria"/>
</dbReference>
<dbReference type="Proteomes" id="UP000002417">
    <property type="component" value="Chromosome"/>
</dbReference>
<dbReference type="STRING" id="78245.Xaut_0453"/>
<keyword evidence="1" id="KW-0808">Transferase</keyword>
<organism evidence="1 2">
    <name type="scientific">Xanthobacter autotrophicus (strain ATCC BAA-1158 / Py2)</name>
    <dbReference type="NCBI Taxonomy" id="78245"/>
    <lineage>
        <taxon>Bacteria</taxon>
        <taxon>Pseudomonadati</taxon>
        <taxon>Pseudomonadota</taxon>
        <taxon>Alphaproteobacteria</taxon>
        <taxon>Hyphomicrobiales</taxon>
        <taxon>Xanthobacteraceae</taxon>
        <taxon>Xanthobacter</taxon>
    </lineage>
</organism>
<dbReference type="Gene3D" id="2.160.10.10">
    <property type="entry name" value="Hexapeptide repeat proteins"/>
    <property type="match status" value="1"/>
</dbReference>
<accession>A7ICG8</accession>
<dbReference type="CDD" id="cd04645">
    <property type="entry name" value="LbH_gamma_CA_like"/>
    <property type="match status" value="1"/>
</dbReference>
<dbReference type="InterPro" id="IPR050484">
    <property type="entry name" value="Transf_Hexapept/Carb_Anhydrase"/>
</dbReference>
<protein>
    <submittedName>
        <fullName evidence="1">Transferase hexapeptide repeat containing protein</fullName>
    </submittedName>
</protein>